<dbReference type="InterPro" id="IPR045057">
    <property type="entry name" value="Gcn5-rel_NAT"/>
</dbReference>
<dbReference type="PROSITE" id="PS51729">
    <property type="entry name" value="GNAT_YJDJ"/>
    <property type="match status" value="1"/>
</dbReference>
<dbReference type="RefSeq" id="WP_099349055.1">
    <property type="nucleotide sequence ID" value="NZ_AP023326.1"/>
</dbReference>
<accession>A0A6S6PDR7</accession>
<keyword evidence="2" id="KW-0808">Transferase</keyword>
<sequence>MQIHDNQNAHRLEVEIDGHKAWLDYALEGKNLIIRHTEVPDEVGGRGVGSALVRHARDMARAARLNVVSHCSFATTWLQKHP</sequence>
<evidence type="ECO:0000313" key="2">
    <source>
        <dbReference type="EMBL" id="BCI65409.1"/>
    </source>
</evidence>
<proteinExistence type="predicted"/>
<dbReference type="EMBL" id="AP023326">
    <property type="protein sequence ID" value="BCI65409.1"/>
    <property type="molecule type" value="Genomic_DNA"/>
</dbReference>
<organism evidence="2 3">
    <name type="scientific">Acetobacter aceti</name>
    <dbReference type="NCBI Taxonomy" id="435"/>
    <lineage>
        <taxon>Bacteria</taxon>
        <taxon>Pseudomonadati</taxon>
        <taxon>Pseudomonadota</taxon>
        <taxon>Alphaproteobacteria</taxon>
        <taxon>Acetobacterales</taxon>
        <taxon>Acetobacteraceae</taxon>
        <taxon>Acetobacter</taxon>
        <taxon>Acetobacter subgen. Acetobacter</taxon>
    </lineage>
</organism>
<dbReference type="InterPro" id="IPR031165">
    <property type="entry name" value="GNAT_YJDJ"/>
</dbReference>
<evidence type="ECO:0000259" key="1">
    <source>
        <dbReference type="PROSITE" id="PS51729"/>
    </source>
</evidence>
<feature type="domain" description="N-acetyltransferase" evidence="1">
    <location>
        <begin position="4"/>
        <end position="82"/>
    </location>
</feature>
<dbReference type="GO" id="GO:0016740">
    <property type="term" value="F:transferase activity"/>
    <property type="evidence" value="ECO:0007669"/>
    <property type="project" value="UniProtKB-KW"/>
</dbReference>
<dbReference type="AlphaFoldDB" id="A0A6S6PDR7"/>
<dbReference type="InterPro" id="IPR016181">
    <property type="entry name" value="Acyl_CoA_acyltransferase"/>
</dbReference>
<dbReference type="Gene3D" id="3.40.630.30">
    <property type="match status" value="1"/>
</dbReference>
<protein>
    <submittedName>
        <fullName evidence="2">N-acetyltransferase</fullName>
    </submittedName>
</protein>
<dbReference type="Proteomes" id="UP000515220">
    <property type="component" value="Chromosome"/>
</dbReference>
<dbReference type="Pfam" id="PF14542">
    <property type="entry name" value="Acetyltransf_CG"/>
    <property type="match status" value="1"/>
</dbReference>
<reference evidence="2 3" key="1">
    <citation type="submission" date="2020-07" db="EMBL/GenBank/DDBJ databases">
        <title>Complete Genome Sequence of an acetic acid bacterium, Acetobacter aceti JCM20276.</title>
        <authorList>
            <person name="Hirose Y."/>
            <person name="Mihara H."/>
        </authorList>
    </citation>
    <scope>NUCLEOTIDE SEQUENCE [LARGE SCALE GENOMIC DNA]</scope>
    <source>
        <strain evidence="2 3">JCM20276</strain>
    </source>
</reference>
<dbReference type="SUPFAM" id="SSF55729">
    <property type="entry name" value="Acyl-CoA N-acyltransferases (Nat)"/>
    <property type="match status" value="1"/>
</dbReference>
<dbReference type="PANTHER" id="PTHR31435:SF10">
    <property type="entry name" value="BSR4717 PROTEIN"/>
    <property type="match status" value="1"/>
</dbReference>
<name>A0A6S6PDR7_ACEAC</name>
<dbReference type="PANTHER" id="PTHR31435">
    <property type="entry name" value="PROTEIN NATD1"/>
    <property type="match status" value="1"/>
</dbReference>
<evidence type="ECO:0000313" key="3">
    <source>
        <dbReference type="Proteomes" id="UP000515220"/>
    </source>
</evidence>
<gene>
    <name evidence="2" type="ORF">AAJCM20276_00330</name>
</gene>